<evidence type="ECO:0000313" key="1">
    <source>
        <dbReference type="EMBL" id="GFS93789.1"/>
    </source>
</evidence>
<dbReference type="EMBL" id="BMAW01005364">
    <property type="protein sequence ID" value="GFS93789.1"/>
    <property type="molecule type" value="Genomic_DNA"/>
</dbReference>
<proteinExistence type="predicted"/>
<keyword evidence="2" id="KW-1185">Reference proteome</keyword>
<dbReference type="AlphaFoldDB" id="A0A8X6N4V3"/>
<name>A0A8X6N4V3_NEPPI</name>
<accession>A0A8X6N4V3</accession>
<dbReference type="Proteomes" id="UP000887013">
    <property type="component" value="Unassembled WGS sequence"/>
</dbReference>
<sequence length="113" mass="12925">MANISSFSIWYASCLLPHRNLQYNIHHPGFTNQALLNAYWASLVPEGLVAGMIPIPDESGGLPPHFYVFLRAHHNPTVNKPSWPQTDGRYHLHFARFHPQCFGDKLHRRPAKT</sequence>
<gene>
    <name evidence="1" type="ORF">NPIL_75421</name>
</gene>
<comment type="caution">
    <text evidence="1">The sequence shown here is derived from an EMBL/GenBank/DDBJ whole genome shotgun (WGS) entry which is preliminary data.</text>
</comment>
<organism evidence="1 2">
    <name type="scientific">Nephila pilipes</name>
    <name type="common">Giant wood spider</name>
    <name type="synonym">Nephila maculata</name>
    <dbReference type="NCBI Taxonomy" id="299642"/>
    <lineage>
        <taxon>Eukaryota</taxon>
        <taxon>Metazoa</taxon>
        <taxon>Ecdysozoa</taxon>
        <taxon>Arthropoda</taxon>
        <taxon>Chelicerata</taxon>
        <taxon>Arachnida</taxon>
        <taxon>Araneae</taxon>
        <taxon>Araneomorphae</taxon>
        <taxon>Entelegynae</taxon>
        <taxon>Araneoidea</taxon>
        <taxon>Nephilidae</taxon>
        <taxon>Nephila</taxon>
    </lineage>
</organism>
<protein>
    <submittedName>
        <fullName evidence="1">Uncharacterized protein</fullName>
    </submittedName>
</protein>
<evidence type="ECO:0000313" key="2">
    <source>
        <dbReference type="Proteomes" id="UP000887013"/>
    </source>
</evidence>
<reference evidence="1" key="1">
    <citation type="submission" date="2020-08" db="EMBL/GenBank/DDBJ databases">
        <title>Multicomponent nature underlies the extraordinary mechanical properties of spider dragline silk.</title>
        <authorList>
            <person name="Kono N."/>
            <person name="Nakamura H."/>
            <person name="Mori M."/>
            <person name="Yoshida Y."/>
            <person name="Ohtoshi R."/>
            <person name="Malay A.D."/>
            <person name="Moran D.A.P."/>
            <person name="Tomita M."/>
            <person name="Numata K."/>
            <person name="Arakawa K."/>
        </authorList>
    </citation>
    <scope>NUCLEOTIDE SEQUENCE</scope>
</reference>